<dbReference type="Proteomes" id="UP000291613">
    <property type="component" value="Unassembled WGS sequence"/>
</dbReference>
<sequence>MLKRLFARLAFAAALAVGVGFTPASAIDLAKGRTTLPDLVLGGENGDDYTVSQKDFELESGKAYQIDIISNGGKEYKFFSPEFFRNIWINQIVIDHLEIHGPGAPHHLEWDDKGAIRLEFVVIRPGSFKWWIEGLESRGMTGTIVAK</sequence>
<feature type="chain" id="PRO_5020260036" description="Copper-binding protein" evidence="1">
    <location>
        <begin position="27"/>
        <end position="147"/>
    </location>
</feature>
<evidence type="ECO:0000313" key="2">
    <source>
        <dbReference type="EMBL" id="TBN54497.1"/>
    </source>
</evidence>
<organism evidence="2 3">
    <name type="scientific">Hansschlegelia quercus</name>
    <dbReference type="NCBI Taxonomy" id="2528245"/>
    <lineage>
        <taxon>Bacteria</taxon>
        <taxon>Pseudomonadati</taxon>
        <taxon>Pseudomonadota</taxon>
        <taxon>Alphaproteobacteria</taxon>
        <taxon>Hyphomicrobiales</taxon>
        <taxon>Methylopilaceae</taxon>
        <taxon>Hansschlegelia</taxon>
    </lineage>
</organism>
<accession>A0A4Q9GRV2</accession>
<keyword evidence="1" id="KW-0732">Signal</keyword>
<gene>
    <name evidence="2" type="ORF">EYR15_06620</name>
</gene>
<feature type="signal peptide" evidence="1">
    <location>
        <begin position="1"/>
        <end position="26"/>
    </location>
</feature>
<dbReference type="EMBL" id="SIUB01000002">
    <property type="protein sequence ID" value="TBN54497.1"/>
    <property type="molecule type" value="Genomic_DNA"/>
</dbReference>
<evidence type="ECO:0008006" key="4">
    <source>
        <dbReference type="Google" id="ProtNLM"/>
    </source>
</evidence>
<dbReference type="OrthoDB" id="5343781at2"/>
<dbReference type="AlphaFoldDB" id="A0A4Q9GRV2"/>
<proteinExistence type="predicted"/>
<dbReference type="RefSeq" id="WP_131002267.1">
    <property type="nucleotide sequence ID" value="NZ_JBHSZR010000005.1"/>
</dbReference>
<evidence type="ECO:0000256" key="1">
    <source>
        <dbReference type="SAM" id="SignalP"/>
    </source>
</evidence>
<evidence type="ECO:0000313" key="3">
    <source>
        <dbReference type="Proteomes" id="UP000291613"/>
    </source>
</evidence>
<keyword evidence="3" id="KW-1185">Reference proteome</keyword>
<name>A0A4Q9GRV2_9HYPH</name>
<protein>
    <recommendedName>
        <fullName evidence="4">Copper-binding protein</fullName>
    </recommendedName>
</protein>
<comment type="caution">
    <text evidence="2">The sequence shown here is derived from an EMBL/GenBank/DDBJ whole genome shotgun (WGS) entry which is preliminary data.</text>
</comment>
<reference evidence="2 3" key="1">
    <citation type="submission" date="2019-02" db="EMBL/GenBank/DDBJ databases">
        <title>Hansschlegelia quercus sp. nov., a novel methylotrophic bacterium from buds of oak (Quercus robur L.).</title>
        <authorList>
            <person name="Agafonova N.V."/>
            <person name="Kaparullina E.N."/>
            <person name="Grouzdev D.S."/>
            <person name="Doronina N.V."/>
        </authorList>
    </citation>
    <scope>NUCLEOTIDE SEQUENCE [LARGE SCALE GENOMIC DNA]</scope>
    <source>
        <strain evidence="2 3">Dub</strain>
    </source>
</reference>